<dbReference type="OrthoDB" id="3695702at2759"/>
<protein>
    <submittedName>
        <fullName evidence="3">Uncharacterized protein</fullName>
    </submittedName>
</protein>
<dbReference type="EMBL" id="KE747828">
    <property type="protein sequence ID" value="RMZ71881.1"/>
    <property type="molecule type" value="Genomic_DNA"/>
</dbReference>
<sequence>MRLPVTTAVAISSMLTAARYGNLTYTAGDFLSTPAYVVGMDQSVSALPVTTASTEDMTLVTFIASEFTDSTMVSPHATETITSSPSSPPPLSMTTSSFHPSQSSTATSIATKSVTTTSIPSTSISTTVTTATSTSDISTSATPVSATAAPATSAATTSPTQSTVPYPDSTEWAAKGKIAGTVAGSVLGLIFLGVLCYALFAVTRGVNVCDCCACHFGKRNEEEGRLPSRSSDTYPYPEGNNPGPGTGYYRPARPVMLGPLPWTLPQQAEDEHRAGKLSRTRGW</sequence>
<gene>
    <name evidence="3" type="ORF">GMOD_00009231</name>
</gene>
<feature type="compositionally biased region" description="Low complexity" evidence="1">
    <location>
        <begin position="130"/>
        <end position="165"/>
    </location>
</feature>
<feature type="region of interest" description="Disordered" evidence="1">
    <location>
        <begin position="222"/>
        <end position="247"/>
    </location>
</feature>
<feature type="region of interest" description="Disordered" evidence="1">
    <location>
        <begin position="74"/>
        <end position="105"/>
    </location>
</feature>
<dbReference type="AlphaFoldDB" id="A0A3M7MBI9"/>
<feature type="region of interest" description="Disordered" evidence="1">
    <location>
        <begin position="130"/>
        <end position="166"/>
    </location>
</feature>
<feature type="compositionally biased region" description="Low complexity" evidence="1">
    <location>
        <begin position="233"/>
        <end position="247"/>
    </location>
</feature>
<keyword evidence="2" id="KW-0472">Membrane</keyword>
<evidence type="ECO:0000256" key="1">
    <source>
        <dbReference type="SAM" id="MobiDB-lite"/>
    </source>
</evidence>
<dbReference type="Proteomes" id="UP000265663">
    <property type="component" value="Unassembled WGS sequence"/>
</dbReference>
<proteinExistence type="predicted"/>
<evidence type="ECO:0000313" key="3">
    <source>
        <dbReference type="EMBL" id="RMZ71881.1"/>
    </source>
</evidence>
<organism evidence="3 4">
    <name type="scientific">Pyrenophora seminiperda CCB06</name>
    <dbReference type="NCBI Taxonomy" id="1302712"/>
    <lineage>
        <taxon>Eukaryota</taxon>
        <taxon>Fungi</taxon>
        <taxon>Dikarya</taxon>
        <taxon>Ascomycota</taxon>
        <taxon>Pezizomycotina</taxon>
        <taxon>Dothideomycetes</taxon>
        <taxon>Pleosporomycetidae</taxon>
        <taxon>Pleosporales</taxon>
        <taxon>Pleosporineae</taxon>
        <taxon>Pleosporaceae</taxon>
        <taxon>Pyrenophora</taxon>
    </lineage>
</organism>
<feature type="transmembrane region" description="Helical" evidence="2">
    <location>
        <begin position="178"/>
        <end position="200"/>
    </location>
</feature>
<name>A0A3M7MBI9_9PLEO</name>
<accession>A0A3M7MBI9</accession>
<keyword evidence="4" id="KW-1185">Reference proteome</keyword>
<reference evidence="3 4" key="1">
    <citation type="journal article" date="2014" name="PLoS ONE">
        <title>De novo Genome Assembly of the Fungal Plant Pathogen Pyrenophora semeniperda.</title>
        <authorList>
            <person name="Soliai M.M."/>
            <person name="Meyer S.E."/>
            <person name="Udall J.A."/>
            <person name="Elzinga D.E."/>
            <person name="Hermansen R.A."/>
            <person name="Bodily P.M."/>
            <person name="Hart A.A."/>
            <person name="Coleman C.E."/>
        </authorList>
    </citation>
    <scope>NUCLEOTIDE SEQUENCE [LARGE SCALE GENOMIC DNA]</scope>
    <source>
        <strain evidence="3 4">CCB06</strain>
        <tissue evidence="3">Mycelium</tissue>
    </source>
</reference>
<evidence type="ECO:0000313" key="4">
    <source>
        <dbReference type="Proteomes" id="UP000265663"/>
    </source>
</evidence>
<keyword evidence="2" id="KW-0812">Transmembrane</keyword>
<evidence type="ECO:0000256" key="2">
    <source>
        <dbReference type="SAM" id="Phobius"/>
    </source>
</evidence>
<keyword evidence="2" id="KW-1133">Transmembrane helix</keyword>
<feature type="region of interest" description="Disordered" evidence="1">
    <location>
        <begin position="262"/>
        <end position="283"/>
    </location>
</feature>